<name>A0A1W1VJ70_PEPAS</name>
<comment type="subcellular location">
    <subcellularLocation>
        <location evidence="1">Membrane</location>
        <topology evidence="1">Multi-pass membrane protein</topology>
    </subcellularLocation>
</comment>
<keyword evidence="2" id="KW-1003">Cell membrane</keyword>
<feature type="transmembrane region" description="Helical" evidence="6">
    <location>
        <begin position="72"/>
        <end position="90"/>
    </location>
</feature>
<dbReference type="AlphaFoldDB" id="A0A1W1VJ70"/>
<keyword evidence="4 6" id="KW-1133">Transmembrane helix</keyword>
<evidence type="ECO:0000256" key="6">
    <source>
        <dbReference type="SAM" id="Phobius"/>
    </source>
</evidence>
<dbReference type="STRING" id="573058.SAMN00017477_2057"/>
<accession>A0A1W1VJ70</accession>
<feature type="transmembrane region" description="Helical" evidence="6">
    <location>
        <begin position="25"/>
        <end position="43"/>
    </location>
</feature>
<dbReference type="PANTHER" id="PTHR34857:SF2">
    <property type="entry name" value="SLL0384 PROTEIN"/>
    <property type="match status" value="1"/>
</dbReference>
<organism evidence="7 8">
    <name type="scientific">Peptoniphilus asaccharolyticus DSM 20463</name>
    <dbReference type="NCBI Taxonomy" id="573058"/>
    <lineage>
        <taxon>Bacteria</taxon>
        <taxon>Bacillati</taxon>
        <taxon>Bacillota</taxon>
        <taxon>Tissierellia</taxon>
        <taxon>Tissierellales</taxon>
        <taxon>Peptoniphilaceae</taxon>
        <taxon>Peptoniphilus</taxon>
    </lineage>
</organism>
<keyword evidence="3 6" id="KW-0812">Transmembrane</keyword>
<keyword evidence="5 6" id="KW-0472">Membrane</keyword>
<dbReference type="EMBL" id="FWWR01000017">
    <property type="protein sequence ID" value="SMB93323.1"/>
    <property type="molecule type" value="Genomic_DNA"/>
</dbReference>
<reference evidence="8" key="1">
    <citation type="submission" date="2017-04" db="EMBL/GenBank/DDBJ databases">
        <authorList>
            <person name="Varghese N."/>
            <person name="Submissions S."/>
        </authorList>
    </citation>
    <scope>NUCLEOTIDE SEQUENCE [LARGE SCALE GENOMIC DNA]</scope>
    <source>
        <strain evidence="8">DSM 20463</strain>
    </source>
</reference>
<dbReference type="PANTHER" id="PTHR34857">
    <property type="entry name" value="SLL0384 PROTEIN"/>
    <property type="match status" value="1"/>
</dbReference>
<dbReference type="InterPro" id="IPR003339">
    <property type="entry name" value="ABC/ECF_trnsptr_transmembrane"/>
</dbReference>
<gene>
    <name evidence="7" type="ORF">SAMN00017477_2057</name>
</gene>
<dbReference type="Pfam" id="PF02361">
    <property type="entry name" value="CbiQ"/>
    <property type="match status" value="1"/>
</dbReference>
<feature type="transmembrane region" description="Helical" evidence="6">
    <location>
        <begin position="207"/>
        <end position="226"/>
    </location>
</feature>
<evidence type="ECO:0000313" key="7">
    <source>
        <dbReference type="EMBL" id="SMB93323.1"/>
    </source>
</evidence>
<dbReference type="InterPro" id="IPR051611">
    <property type="entry name" value="ECF_transporter_component"/>
</dbReference>
<evidence type="ECO:0000256" key="1">
    <source>
        <dbReference type="ARBA" id="ARBA00004141"/>
    </source>
</evidence>
<proteinExistence type="predicted"/>
<evidence type="ECO:0000256" key="4">
    <source>
        <dbReference type="ARBA" id="ARBA00022989"/>
    </source>
</evidence>
<dbReference type="CDD" id="cd16914">
    <property type="entry name" value="EcfT"/>
    <property type="match status" value="1"/>
</dbReference>
<keyword evidence="8" id="KW-1185">Reference proteome</keyword>
<dbReference type="Proteomes" id="UP000192368">
    <property type="component" value="Unassembled WGS sequence"/>
</dbReference>
<evidence type="ECO:0000256" key="3">
    <source>
        <dbReference type="ARBA" id="ARBA00022692"/>
    </source>
</evidence>
<sequence>MFDFRTKLIMAVTLSTVCISGNLEYRAPLLVYFLVALPFVLLLEKKKYEMCIKGLLAIAISIFLTKNFEEGMGILSLIALIFGSIIRRMLPGIMMGYYAISTTNMSDLVAALKAWHLPDELIIPIAVMFRFFYSLQIDLQFINDGMKMYGLTISNFFKDPIRYFEFKVVPLFMVASKTADDVSISAMSRGLVVGKERSSISNTKLKIIDYLVILGCVVVFVIFVIGKYA</sequence>
<evidence type="ECO:0000256" key="2">
    <source>
        <dbReference type="ARBA" id="ARBA00022475"/>
    </source>
</evidence>
<protein>
    <submittedName>
        <fullName evidence="7">Energy-coupling factor transport system permease protein</fullName>
    </submittedName>
</protein>
<dbReference type="GO" id="GO:0005886">
    <property type="term" value="C:plasma membrane"/>
    <property type="evidence" value="ECO:0007669"/>
    <property type="project" value="UniProtKB-ARBA"/>
</dbReference>
<dbReference type="RefSeq" id="WP_084231563.1">
    <property type="nucleotide sequence ID" value="NZ_FWWR01000017.1"/>
</dbReference>
<evidence type="ECO:0000313" key="8">
    <source>
        <dbReference type="Proteomes" id="UP000192368"/>
    </source>
</evidence>
<evidence type="ECO:0000256" key="5">
    <source>
        <dbReference type="ARBA" id="ARBA00023136"/>
    </source>
</evidence>